<sequence>MLTNRWSCRGGHAASQISPSEGSPVLVRDFIRDALYHPNHGYFSVNSGAVGILPEPMVFSSFRGRRHYMQRLSELYRQNDISWFTPVELFKPWYGFALARYILKSHNSKFPLQIFEIGGGTGICAKNILDYMKNEAPLVYDNMHYVSVEISEALAKIQLKTVHAEESHKSRYCVECRDACRQSGWGEIDGRPCFMILLEVLDNQPHDLIYQENSGCPWLETCIMKAPESAALIECHKPVEDPLIQRCINIMESGKWSLPSWLSSMKDLFHKIVPISRRAWIPTASLQLLEGLYSMRPNLALIVSDFSVLPDVQVQGERAPLVASKKDGVTVDLSSYLDVKGDADIFFPTDFQLLRQLDRHCYLSAQARAVPHITAHKAPRQSFIVPVSKFMRQYADISKTETKDGFNPLLDDYSNMQFFLTRSI</sequence>
<evidence type="ECO:0000256" key="2">
    <source>
        <dbReference type="ARBA" id="ARBA00005891"/>
    </source>
</evidence>
<dbReference type="PANTHER" id="PTHR12049">
    <property type="entry name" value="PROTEIN ARGININE METHYLTRANSFERASE NDUFAF7, MITOCHONDRIAL"/>
    <property type="match status" value="1"/>
</dbReference>
<evidence type="ECO:0000256" key="6">
    <source>
        <dbReference type="ARBA" id="ARBA00048612"/>
    </source>
</evidence>
<evidence type="ECO:0000256" key="3">
    <source>
        <dbReference type="ARBA" id="ARBA00022603"/>
    </source>
</evidence>
<dbReference type="EC" id="2.1.1.320" evidence="7"/>
<dbReference type="AlphaFoldDB" id="A0A9D4Z7S8"/>
<dbReference type="PANTHER" id="PTHR12049:SF5">
    <property type="entry name" value="PROTEIN ARGININE METHYLTRANSFERASE NDUFAF7 HOMOLOG, MITOCHONDRIAL"/>
    <property type="match status" value="1"/>
</dbReference>
<name>A0A9D4Z7S8_ADICA</name>
<dbReference type="Proteomes" id="UP000886520">
    <property type="component" value="Chromosome 19"/>
</dbReference>
<comment type="function">
    <text evidence="7">Arginine methyltransferase involved in the assembly or stability of mitochondrial NADH:ubiquinone oxidoreductase complex (complex I).</text>
</comment>
<keyword evidence="9" id="KW-1185">Reference proteome</keyword>
<dbReference type="GO" id="GO:0035243">
    <property type="term" value="F:protein-arginine omega-N symmetric methyltransferase activity"/>
    <property type="evidence" value="ECO:0007669"/>
    <property type="project" value="UniProtKB-EC"/>
</dbReference>
<reference evidence="8" key="1">
    <citation type="submission" date="2021-01" db="EMBL/GenBank/DDBJ databases">
        <title>Adiantum capillus-veneris genome.</title>
        <authorList>
            <person name="Fang Y."/>
            <person name="Liao Q."/>
        </authorList>
    </citation>
    <scope>NUCLEOTIDE SEQUENCE</scope>
    <source>
        <strain evidence="8">H3</strain>
        <tissue evidence="8">Leaf</tissue>
    </source>
</reference>
<dbReference type="EMBL" id="JABFUD020000019">
    <property type="protein sequence ID" value="KAI5064689.1"/>
    <property type="molecule type" value="Genomic_DNA"/>
</dbReference>
<dbReference type="InterPro" id="IPR038375">
    <property type="entry name" value="NDUFAF7_sf"/>
</dbReference>
<dbReference type="InterPro" id="IPR003788">
    <property type="entry name" value="NDUFAF7"/>
</dbReference>
<comment type="similarity">
    <text evidence="2 7">Belongs to the NDUFAF7 family.</text>
</comment>
<evidence type="ECO:0000313" key="8">
    <source>
        <dbReference type="EMBL" id="KAI5064689.1"/>
    </source>
</evidence>
<dbReference type="SUPFAM" id="SSF53335">
    <property type="entry name" value="S-adenosyl-L-methionine-dependent methyltransferases"/>
    <property type="match status" value="1"/>
</dbReference>
<dbReference type="Gene3D" id="3.40.50.12710">
    <property type="match status" value="1"/>
</dbReference>
<organism evidence="8 9">
    <name type="scientific">Adiantum capillus-veneris</name>
    <name type="common">Maidenhair fern</name>
    <dbReference type="NCBI Taxonomy" id="13818"/>
    <lineage>
        <taxon>Eukaryota</taxon>
        <taxon>Viridiplantae</taxon>
        <taxon>Streptophyta</taxon>
        <taxon>Embryophyta</taxon>
        <taxon>Tracheophyta</taxon>
        <taxon>Polypodiopsida</taxon>
        <taxon>Polypodiidae</taxon>
        <taxon>Polypodiales</taxon>
        <taxon>Pteridineae</taxon>
        <taxon>Pteridaceae</taxon>
        <taxon>Vittarioideae</taxon>
        <taxon>Adiantum</taxon>
    </lineage>
</organism>
<comment type="caution">
    <text evidence="8">The sequence shown here is derived from an EMBL/GenBank/DDBJ whole genome shotgun (WGS) entry which is preliminary data.</text>
</comment>
<evidence type="ECO:0000256" key="5">
    <source>
        <dbReference type="ARBA" id="ARBA00023128"/>
    </source>
</evidence>
<evidence type="ECO:0000256" key="4">
    <source>
        <dbReference type="ARBA" id="ARBA00022679"/>
    </source>
</evidence>
<gene>
    <name evidence="8" type="ORF">GOP47_0019384</name>
</gene>
<dbReference type="Pfam" id="PF02636">
    <property type="entry name" value="Methyltransf_28"/>
    <property type="match status" value="1"/>
</dbReference>
<evidence type="ECO:0000313" key="9">
    <source>
        <dbReference type="Proteomes" id="UP000886520"/>
    </source>
</evidence>
<evidence type="ECO:0000256" key="7">
    <source>
        <dbReference type="RuleBase" id="RU364114"/>
    </source>
</evidence>
<dbReference type="InterPro" id="IPR029063">
    <property type="entry name" value="SAM-dependent_MTases_sf"/>
</dbReference>
<protein>
    <recommendedName>
        <fullName evidence="7">Protein arginine methyltransferase NDUFAF7</fullName>
        <ecNumber evidence="7">2.1.1.320</ecNumber>
    </recommendedName>
</protein>
<dbReference type="OrthoDB" id="17415at2759"/>
<proteinExistence type="inferred from homology"/>
<comment type="subcellular location">
    <subcellularLocation>
        <location evidence="1 7">Mitochondrion</location>
    </subcellularLocation>
</comment>
<keyword evidence="5 7" id="KW-0496">Mitochondrion</keyword>
<keyword evidence="4 7" id="KW-0808">Transferase</keyword>
<accession>A0A9D4Z7S8</accession>
<dbReference type="GO" id="GO:0032259">
    <property type="term" value="P:methylation"/>
    <property type="evidence" value="ECO:0007669"/>
    <property type="project" value="UniProtKB-KW"/>
</dbReference>
<keyword evidence="3 7" id="KW-0489">Methyltransferase</keyword>
<evidence type="ECO:0000256" key="1">
    <source>
        <dbReference type="ARBA" id="ARBA00004173"/>
    </source>
</evidence>
<comment type="catalytic activity">
    <reaction evidence="6 7">
        <text>L-arginyl-[protein] + 2 S-adenosyl-L-methionine = N(omega),N(omega)'-dimethyl-L-arginyl-[protein] + 2 S-adenosyl-L-homocysteine + 2 H(+)</text>
        <dbReference type="Rhea" id="RHEA:48108"/>
        <dbReference type="Rhea" id="RHEA-COMP:10532"/>
        <dbReference type="Rhea" id="RHEA-COMP:11992"/>
        <dbReference type="ChEBI" id="CHEBI:15378"/>
        <dbReference type="ChEBI" id="CHEBI:29965"/>
        <dbReference type="ChEBI" id="CHEBI:57856"/>
        <dbReference type="ChEBI" id="CHEBI:59789"/>
        <dbReference type="ChEBI" id="CHEBI:88221"/>
        <dbReference type="EC" id="2.1.1.320"/>
    </reaction>
</comment>
<dbReference type="GO" id="GO:0005739">
    <property type="term" value="C:mitochondrion"/>
    <property type="evidence" value="ECO:0007669"/>
    <property type="project" value="UniProtKB-SubCell"/>
</dbReference>